<dbReference type="InterPro" id="IPR007848">
    <property type="entry name" value="Small_mtfrase_dom"/>
</dbReference>
<dbReference type="PROSITE" id="PS00092">
    <property type="entry name" value="N6_MTASE"/>
    <property type="match status" value="1"/>
</dbReference>
<dbReference type="Pfam" id="PF05175">
    <property type="entry name" value="MTS"/>
    <property type="match status" value="1"/>
</dbReference>
<dbReference type="PANTHER" id="PTHR18895">
    <property type="entry name" value="HEMK METHYLTRANSFERASE"/>
    <property type="match status" value="1"/>
</dbReference>
<keyword evidence="1 5" id="KW-0489">Methyltransferase</keyword>
<dbReference type="Proteomes" id="UP000065822">
    <property type="component" value="Chromosome"/>
</dbReference>
<dbReference type="InterPro" id="IPR019874">
    <property type="entry name" value="RF_methyltr_PrmC"/>
</dbReference>
<protein>
    <recommendedName>
        <fullName evidence="5">Release factor glutamine methyltransferase</fullName>
        <shortName evidence="5">RF MTase</shortName>
        <ecNumber evidence="5">2.1.1.297</ecNumber>
    </recommendedName>
    <alternativeName>
        <fullName evidence="5">N5-glutamine methyltransferase PrmC</fullName>
    </alternativeName>
    <alternativeName>
        <fullName evidence="5">Protein-(glutamine-N5) MTase PrmC</fullName>
    </alternativeName>
    <alternativeName>
        <fullName evidence="5">Protein-glutamine N-methyltransferase PrmC</fullName>
    </alternativeName>
</protein>
<evidence type="ECO:0000313" key="11">
    <source>
        <dbReference type="Proteomes" id="UP000215539"/>
    </source>
</evidence>
<dbReference type="InterPro" id="IPR040758">
    <property type="entry name" value="PrmC_N"/>
</dbReference>
<evidence type="ECO:0000313" key="8">
    <source>
        <dbReference type="EMBL" id="AMD85402.1"/>
    </source>
</evidence>
<sequence>MTLKDLQIYIHKRIERLYPEGEIRSFYFILLEHYAHLSRSEVLANPQQQLLTVAESQIIAAIEELTTERPIQYIIGATEFYGSSFEVDENVLIPRQETEELVDWIITEVGERSGREGKPIRIVDIGCGSGCIAISLAKHLKNSVVTALDISENALAITRRNAERNGVSLQTLQADVLTLEALPDTYDIIVSNPPYVRESEKKEIQRNVLDFEPHLALFVSDENPLVFYEKITQLASQSLLRGGLLFFEINQYLPSEMRTLIEGFFGFQMTLRNDLLDNARMVKVAFEGFSL</sequence>
<evidence type="ECO:0000259" key="6">
    <source>
        <dbReference type="Pfam" id="PF05175"/>
    </source>
</evidence>
<dbReference type="HAMAP" id="MF_02126">
    <property type="entry name" value="RF_methyltr_PrmC"/>
    <property type="match status" value="1"/>
</dbReference>
<feature type="domain" description="Methyltransferase small" evidence="6">
    <location>
        <begin position="121"/>
        <end position="203"/>
    </location>
</feature>
<comment type="caution">
    <text evidence="5">Lacks conserved residue(s) required for the propagation of feature annotation.</text>
</comment>
<keyword evidence="10" id="KW-1185">Reference proteome</keyword>
<dbReference type="EMBL" id="LT906449">
    <property type="protein sequence ID" value="SNV01991.1"/>
    <property type="molecule type" value="Genomic_DNA"/>
</dbReference>
<feature type="binding site" evidence="5">
    <location>
        <begin position="192"/>
        <end position="195"/>
    </location>
    <ligand>
        <name>substrate</name>
    </ligand>
</feature>
<dbReference type="NCBIfam" id="TIGR00536">
    <property type="entry name" value="hemK_fam"/>
    <property type="match status" value="1"/>
</dbReference>
<dbReference type="Gene3D" id="3.40.50.150">
    <property type="entry name" value="Vaccinia Virus protein VP39"/>
    <property type="match status" value="1"/>
</dbReference>
<evidence type="ECO:0000256" key="5">
    <source>
        <dbReference type="HAMAP-Rule" id="MF_02126"/>
    </source>
</evidence>
<gene>
    <name evidence="5 9" type="primary">prmC</name>
    <name evidence="8" type="ORF">AXF12_07695</name>
    <name evidence="9" type="ORF">SAMEA44541418_00156</name>
</gene>
<feature type="binding site" evidence="5">
    <location>
        <position position="192"/>
    </location>
    <ligand>
        <name>S-adenosyl-L-methionine</name>
        <dbReference type="ChEBI" id="CHEBI:59789"/>
    </ligand>
</feature>
<accession>A0AAX2GVR6</accession>
<dbReference type="EMBL" id="CP014227">
    <property type="protein sequence ID" value="AMD85402.1"/>
    <property type="molecule type" value="Genomic_DNA"/>
</dbReference>
<organism evidence="9 11">
    <name type="scientific">Capnocytophaga haemolytica</name>
    <dbReference type="NCBI Taxonomy" id="45243"/>
    <lineage>
        <taxon>Bacteria</taxon>
        <taxon>Pseudomonadati</taxon>
        <taxon>Bacteroidota</taxon>
        <taxon>Flavobacteriia</taxon>
        <taxon>Flavobacteriales</taxon>
        <taxon>Flavobacteriaceae</taxon>
        <taxon>Capnocytophaga</taxon>
    </lineage>
</organism>
<evidence type="ECO:0000256" key="1">
    <source>
        <dbReference type="ARBA" id="ARBA00022603"/>
    </source>
</evidence>
<comment type="function">
    <text evidence="5">Methylates the class 1 translation termination release factors RF1/PrfA and RF2/PrfB on the glutamine residue of the universally conserved GGQ motif.</text>
</comment>
<dbReference type="PANTHER" id="PTHR18895:SF74">
    <property type="entry name" value="MTRF1L RELEASE FACTOR GLUTAMINE METHYLTRANSFERASE"/>
    <property type="match status" value="1"/>
</dbReference>
<dbReference type="AlphaFoldDB" id="A0AAX2GVR6"/>
<dbReference type="CDD" id="cd02440">
    <property type="entry name" value="AdoMet_MTases"/>
    <property type="match status" value="1"/>
</dbReference>
<keyword evidence="2 5" id="KW-0808">Transferase</keyword>
<comment type="similarity">
    <text evidence="5">Belongs to the protein N5-glutamine methyltransferase family. PrmC subfamily.</text>
</comment>
<feature type="domain" description="Release factor glutamine methyltransferase N-terminal" evidence="7">
    <location>
        <begin position="29"/>
        <end position="76"/>
    </location>
</feature>
<dbReference type="NCBIfam" id="TIGR03534">
    <property type="entry name" value="RF_mod_PrmC"/>
    <property type="match status" value="1"/>
</dbReference>
<evidence type="ECO:0000256" key="3">
    <source>
        <dbReference type="ARBA" id="ARBA00022691"/>
    </source>
</evidence>
<dbReference type="Gene3D" id="1.10.8.10">
    <property type="entry name" value="DNA helicase RuvA subunit, C-terminal domain"/>
    <property type="match status" value="1"/>
</dbReference>
<evidence type="ECO:0000313" key="9">
    <source>
        <dbReference type="EMBL" id="SNV01991.1"/>
    </source>
</evidence>
<proteinExistence type="inferred from homology"/>
<evidence type="ECO:0000313" key="10">
    <source>
        <dbReference type="Proteomes" id="UP000065822"/>
    </source>
</evidence>
<comment type="catalytic activity">
    <reaction evidence="4 5">
        <text>L-glutaminyl-[peptide chain release factor] + S-adenosyl-L-methionine = N(5)-methyl-L-glutaminyl-[peptide chain release factor] + S-adenosyl-L-homocysteine + H(+)</text>
        <dbReference type="Rhea" id="RHEA:42896"/>
        <dbReference type="Rhea" id="RHEA-COMP:10271"/>
        <dbReference type="Rhea" id="RHEA-COMP:10272"/>
        <dbReference type="ChEBI" id="CHEBI:15378"/>
        <dbReference type="ChEBI" id="CHEBI:30011"/>
        <dbReference type="ChEBI" id="CHEBI:57856"/>
        <dbReference type="ChEBI" id="CHEBI:59789"/>
        <dbReference type="ChEBI" id="CHEBI:61891"/>
        <dbReference type="EC" id="2.1.1.297"/>
    </reaction>
</comment>
<dbReference type="InterPro" id="IPR050320">
    <property type="entry name" value="N5-glutamine_MTase"/>
</dbReference>
<dbReference type="Pfam" id="PF17827">
    <property type="entry name" value="PrmC_N"/>
    <property type="match status" value="1"/>
</dbReference>
<dbReference type="InterPro" id="IPR002052">
    <property type="entry name" value="DNA_methylase_N6_adenine_CS"/>
</dbReference>
<dbReference type="GO" id="GO:0102559">
    <property type="term" value="F:peptide chain release factor N(5)-glutamine methyltransferase activity"/>
    <property type="evidence" value="ECO:0007669"/>
    <property type="project" value="UniProtKB-EC"/>
</dbReference>
<reference evidence="9 11" key="2">
    <citation type="submission" date="2017-06" db="EMBL/GenBank/DDBJ databases">
        <authorList>
            <consortium name="Pathogen Informatics"/>
        </authorList>
    </citation>
    <scope>NUCLEOTIDE SEQUENCE [LARGE SCALE GENOMIC DNA]</scope>
    <source>
        <strain evidence="9 11">NCTC12947</strain>
    </source>
</reference>
<dbReference type="GO" id="GO:0003676">
    <property type="term" value="F:nucleic acid binding"/>
    <property type="evidence" value="ECO:0007669"/>
    <property type="project" value="InterPro"/>
</dbReference>
<evidence type="ECO:0000259" key="7">
    <source>
        <dbReference type="Pfam" id="PF17827"/>
    </source>
</evidence>
<dbReference type="InterPro" id="IPR004556">
    <property type="entry name" value="HemK-like"/>
</dbReference>
<dbReference type="KEGG" id="chg:AXF12_07695"/>
<dbReference type="GO" id="GO:0032259">
    <property type="term" value="P:methylation"/>
    <property type="evidence" value="ECO:0007669"/>
    <property type="project" value="UniProtKB-KW"/>
</dbReference>
<reference evidence="8 10" key="1">
    <citation type="submission" date="2016-02" db="EMBL/GenBank/DDBJ databases">
        <authorList>
            <person name="Holder M.E."/>
            <person name="Ajami N.J."/>
            <person name="Petrosino J.F."/>
        </authorList>
    </citation>
    <scope>NUCLEOTIDE SEQUENCE [LARGE SCALE GENOMIC DNA]</scope>
    <source>
        <strain evidence="8 10">CCUG 32990</strain>
    </source>
</reference>
<name>A0AAX2GVR6_9FLAO</name>
<evidence type="ECO:0000256" key="2">
    <source>
        <dbReference type="ARBA" id="ARBA00022679"/>
    </source>
</evidence>
<dbReference type="EC" id="2.1.1.297" evidence="5"/>
<dbReference type="Proteomes" id="UP000215539">
    <property type="component" value="Chromosome 1"/>
</dbReference>
<dbReference type="SUPFAM" id="SSF53335">
    <property type="entry name" value="S-adenosyl-L-methionine-dependent methyltransferases"/>
    <property type="match status" value="1"/>
</dbReference>
<dbReference type="InterPro" id="IPR029063">
    <property type="entry name" value="SAM-dependent_MTases_sf"/>
</dbReference>
<evidence type="ECO:0000256" key="4">
    <source>
        <dbReference type="ARBA" id="ARBA00048391"/>
    </source>
</evidence>
<keyword evidence="3 5" id="KW-0949">S-adenosyl-L-methionine</keyword>
<feature type="binding site" evidence="5">
    <location>
        <begin position="126"/>
        <end position="130"/>
    </location>
    <ligand>
        <name>S-adenosyl-L-methionine</name>
        <dbReference type="ChEBI" id="CHEBI:59789"/>
    </ligand>
</feature>
<feature type="binding site" evidence="5">
    <location>
        <position position="149"/>
    </location>
    <ligand>
        <name>S-adenosyl-L-methionine</name>
        <dbReference type="ChEBI" id="CHEBI:59789"/>
    </ligand>
</feature>
<dbReference type="RefSeq" id="WP_066429950.1">
    <property type="nucleotide sequence ID" value="NZ_CP014227.1"/>
</dbReference>